<organism evidence="14 15">
    <name type="scientific">Pogona vitticeps</name>
    <name type="common">central bearded dragon</name>
    <dbReference type="NCBI Taxonomy" id="103695"/>
    <lineage>
        <taxon>Eukaryota</taxon>
        <taxon>Metazoa</taxon>
        <taxon>Chordata</taxon>
        <taxon>Craniata</taxon>
        <taxon>Vertebrata</taxon>
        <taxon>Euteleostomi</taxon>
        <taxon>Lepidosauria</taxon>
        <taxon>Squamata</taxon>
        <taxon>Bifurcata</taxon>
        <taxon>Unidentata</taxon>
        <taxon>Episquamata</taxon>
        <taxon>Toxicofera</taxon>
        <taxon>Iguania</taxon>
        <taxon>Acrodonta</taxon>
        <taxon>Agamidae</taxon>
        <taxon>Amphibolurinae</taxon>
        <taxon>Pogona</taxon>
    </lineage>
</organism>
<evidence type="ECO:0000313" key="14">
    <source>
        <dbReference type="Proteomes" id="UP001652642"/>
    </source>
</evidence>
<feature type="transmembrane region" description="Helical" evidence="12">
    <location>
        <begin position="15"/>
        <end position="37"/>
    </location>
</feature>
<evidence type="ECO:0000256" key="4">
    <source>
        <dbReference type="ARBA" id="ARBA00022989"/>
    </source>
</evidence>
<feature type="transmembrane region" description="Helical" evidence="12">
    <location>
        <begin position="220"/>
        <end position="249"/>
    </location>
</feature>
<evidence type="ECO:0000313" key="16">
    <source>
        <dbReference type="RefSeq" id="XP_072842862.1"/>
    </source>
</evidence>
<keyword evidence="8 11" id="KW-0675">Receptor</keyword>
<dbReference type="PRINTS" id="PR01157">
    <property type="entry name" value="P2YPURNOCPTR"/>
</dbReference>
<gene>
    <name evidence="15 16" type="primary">GPR132</name>
</gene>
<keyword evidence="6 12" id="KW-0472">Membrane</keyword>
<evidence type="ECO:0000256" key="10">
    <source>
        <dbReference type="ARBA" id="ARBA00023224"/>
    </source>
</evidence>
<evidence type="ECO:0000256" key="1">
    <source>
        <dbReference type="ARBA" id="ARBA00004651"/>
    </source>
</evidence>
<dbReference type="Pfam" id="PF00001">
    <property type="entry name" value="7tm_1"/>
    <property type="match status" value="1"/>
</dbReference>
<keyword evidence="3 11" id="KW-0812">Transmembrane</keyword>
<keyword evidence="2" id="KW-1003">Cell membrane</keyword>
<name>A0A6J0VG52_9SAUR</name>
<dbReference type="Proteomes" id="UP001652642">
    <property type="component" value="Chromosome 1"/>
</dbReference>
<comment type="similarity">
    <text evidence="11">Belongs to the G-protein coupled receptor 1 family.</text>
</comment>
<dbReference type="GO" id="GO:0005886">
    <property type="term" value="C:plasma membrane"/>
    <property type="evidence" value="ECO:0007669"/>
    <property type="project" value="UniProtKB-SubCell"/>
</dbReference>
<keyword evidence="4 12" id="KW-1133">Transmembrane helix</keyword>
<evidence type="ECO:0000256" key="2">
    <source>
        <dbReference type="ARBA" id="ARBA00022475"/>
    </source>
</evidence>
<dbReference type="Gene3D" id="1.20.1070.10">
    <property type="entry name" value="Rhodopsin 7-helix transmembrane proteins"/>
    <property type="match status" value="1"/>
</dbReference>
<dbReference type="KEGG" id="pvt:110090956"/>
<dbReference type="SUPFAM" id="SSF81321">
    <property type="entry name" value="Family A G protein-coupled receptor-like"/>
    <property type="match status" value="1"/>
</dbReference>
<evidence type="ECO:0000256" key="5">
    <source>
        <dbReference type="ARBA" id="ARBA00023040"/>
    </source>
</evidence>
<evidence type="ECO:0000259" key="13">
    <source>
        <dbReference type="PROSITE" id="PS50262"/>
    </source>
</evidence>
<sequence length="336" mass="37832">MCNSTGMPYEESRQLLVVVYSVVFAVGLPANCVTAIVTFIQIGRKNITAIYLFGLSLCELMYLSTLPLWIIYVQNGHHWTMGPTSCLVTGYIFFCNIYISILLLCCISIDRYIAVVYALETRGKRWRCQTTATVVTAFLFSMVAVIYSPVFFMTHIQSPNSTTCFEEPFNSPVAYYNIARFFVGFIIPFLLLICMNYKIFQSIKTSYSLSSSQKAKVKHLAVAVISIFVICFAPYHSVVLVKAITFLLFPKQACSLEKDVYTTSVVFLCFSTANAVADPFIYVLVSENAQREICRTFQACRIQFPTSSKTESTQVIDSPSQRLPLEAQSLGNEEDR</sequence>
<dbReference type="PRINTS" id="PR00237">
    <property type="entry name" value="GPCRRHODOPSN"/>
</dbReference>
<evidence type="ECO:0000256" key="8">
    <source>
        <dbReference type="ARBA" id="ARBA00023170"/>
    </source>
</evidence>
<dbReference type="PROSITE" id="PS00237">
    <property type="entry name" value="G_PROTEIN_RECEP_F1_1"/>
    <property type="match status" value="1"/>
</dbReference>
<dbReference type="OrthoDB" id="8953154at2759"/>
<feature type="transmembrane region" description="Helical" evidence="12">
    <location>
        <begin position="91"/>
        <end position="119"/>
    </location>
</feature>
<evidence type="ECO:0000256" key="9">
    <source>
        <dbReference type="ARBA" id="ARBA00023180"/>
    </source>
</evidence>
<evidence type="ECO:0000256" key="11">
    <source>
        <dbReference type="RuleBase" id="RU000688"/>
    </source>
</evidence>
<dbReference type="GO" id="GO:0010972">
    <property type="term" value="P:negative regulation of G2/M transition of mitotic cell cycle"/>
    <property type="evidence" value="ECO:0007669"/>
    <property type="project" value="TreeGrafter"/>
</dbReference>
<feature type="transmembrane region" description="Helical" evidence="12">
    <location>
        <begin position="173"/>
        <end position="199"/>
    </location>
</feature>
<keyword evidence="9" id="KW-0325">Glycoprotein</keyword>
<keyword evidence="10 11" id="KW-0807">Transducer</keyword>
<evidence type="ECO:0000256" key="12">
    <source>
        <dbReference type="SAM" id="Phobius"/>
    </source>
</evidence>
<proteinExistence type="inferred from homology"/>
<evidence type="ECO:0000313" key="15">
    <source>
        <dbReference type="RefSeq" id="XP_020670515.2"/>
    </source>
</evidence>
<evidence type="ECO:0000256" key="7">
    <source>
        <dbReference type="ARBA" id="ARBA00023157"/>
    </source>
</evidence>
<dbReference type="PROSITE" id="PS50262">
    <property type="entry name" value="G_PROTEIN_RECEP_F1_2"/>
    <property type="match status" value="1"/>
</dbReference>
<protein>
    <submittedName>
        <fullName evidence="15 16">Probable G-protein coupled receptor 132</fullName>
    </submittedName>
</protein>
<dbReference type="RefSeq" id="XP_020670515.2">
    <property type="nucleotide sequence ID" value="XM_020814856.2"/>
</dbReference>
<dbReference type="GeneID" id="110090956"/>
<keyword evidence="5 11" id="KW-0297">G-protein coupled receptor</keyword>
<feature type="transmembrane region" description="Helical" evidence="12">
    <location>
        <begin position="49"/>
        <end position="71"/>
    </location>
</feature>
<dbReference type="CTD" id="29933"/>
<dbReference type="GO" id="GO:0000082">
    <property type="term" value="P:G1/S transition of mitotic cell cycle"/>
    <property type="evidence" value="ECO:0007669"/>
    <property type="project" value="TreeGrafter"/>
</dbReference>
<dbReference type="RefSeq" id="XP_072842862.1">
    <property type="nucleotide sequence ID" value="XM_072986761.1"/>
</dbReference>
<feature type="domain" description="G-protein coupled receptors family 1 profile" evidence="13">
    <location>
        <begin position="30"/>
        <end position="282"/>
    </location>
</feature>
<accession>A0A6J0VG52</accession>
<dbReference type="PANTHER" id="PTHR24234:SF7">
    <property type="entry name" value="G-PROTEIN COUPLED RECEPTOR 132-RELATED"/>
    <property type="match status" value="1"/>
</dbReference>
<keyword evidence="14" id="KW-1185">Reference proteome</keyword>
<evidence type="ECO:0000256" key="3">
    <source>
        <dbReference type="ARBA" id="ARBA00022692"/>
    </source>
</evidence>
<comment type="subcellular location">
    <subcellularLocation>
        <location evidence="1">Cell membrane</location>
        <topology evidence="1">Multi-pass membrane protein</topology>
    </subcellularLocation>
</comment>
<dbReference type="AlphaFoldDB" id="A0A6J0VG52"/>
<reference evidence="14 15" key="1">
    <citation type="submission" date="2025-05" db="UniProtKB">
        <authorList>
            <consortium name="RefSeq"/>
        </authorList>
    </citation>
    <scope>NUCLEOTIDE SEQUENCE [LARGE SCALE GENOMIC DNA]</scope>
</reference>
<dbReference type="InterPro" id="IPR000276">
    <property type="entry name" value="GPCR_Rhodpsn"/>
</dbReference>
<dbReference type="GO" id="GO:0004930">
    <property type="term" value="F:G protein-coupled receptor activity"/>
    <property type="evidence" value="ECO:0007669"/>
    <property type="project" value="UniProtKB-KW"/>
</dbReference>
<keyword evidence="7" id="KW-1015">Disulfide bond</keyword>
<evidence type="ECO:0000256" key="6">
    <source>
        <dbReference type="ARBA" id="ARBA00023136"/>
    </source>
</evidence>
<feature type="transmembrane region" description="Helical" evidence="12">
    <location>
        <begin position="131"/>
        <end position="153"/>
    </location>
</feature>
<dbReference type="InterPro" id="IPR017452">
    <property type="entry name" value="GPCR_Rhodpsn_7TM"/>
</dbReference>
<dbReference type="PANTHER" id="PTHR24234">
    <property type="entry name" value="LYSOPHOSPHATIDIC ACID RECEPTOR 5/SPHINGOSYLPHOSPHORYLCHOLINE RECEPTOR"/>
    <property type="match status" value="1"/>
</dbReference>
<feature type="transmembrane region" description="Helical" evidence="12">
    <location>
        <begin position="261"/>
        <end position="285"/>
    </location>
</feature>